<protein>
    <submittedName>
        <fullName evidence="2">Uncharacterized protein</fullName>
    </submittedName>
</protein>
<dbReference type="Proteomes" id="UP000717696">
    <property type="component" value="Unassembled WGS sequence"/>
</dbReference>
<keyword evidence="3" id="KW-1185">Reference proteome</keyword>
<proteinExistence type="predicted"/>
<feature type="compositionally biased region" description="Polar residues" evidence="1">
    <location>
        <begin position="45"/>
        <end position="56"/>
    </location>
</feature>
<comment type="caution">
    <text evidence="2">The sequence shown here is derived from an EMBL/GenBank/DDBJ whole genome shotgun (WGS) entry which is preliminary data.</text>
</comment>
<feature type="region of interest" description="Disordered" evidence="1">
    <location>
        <begin position="45"/>
        <end position="77"/>
    </location>
</feature>
<dbReference type="AlphaFoldDB" id="A0A9P9JAR0"/>
<name>A0A9P9JAR0_9HYPO</name>
<evidence type="ECO:0000313" key="3">
    <source>
        <dbReference type="Proteomes" id="UP000717696"/>
    </source>
</evidence>
<dbReference type="EMBL" id="JAGMUU010000007">
    <property type="protein sequence ID" value="KAH7149315.1"/>
    <property type="molecule type" value="Genomic_DNA"/>
</dbReference>
<evidence type="ECO:0000313" key="2">
    <source>
        <dbReference type="EMBL" id="KAH7149315.1"/>
    </source>
</evidence>
<reference evidence="2" key="1">
    <citation type="journal article" date="2021" name="Nat. Commun.">
        <title>Genetic determinants of endophytism in the Arabidopsis root mycobiome.</title>
        <authorList>
            <person name="Mesny F."/>
            <person name="Miyauchi S."/>
            <person name="Thiergart T."/>
            <person name="Pickel B."/>
            <person name="Atanasova L."/>
            <person name="Karlsson M."/>
            <person name="Huettel B."/>
            <person name="Barry K.W."/>
            <person name="Haridas S."/>
            <person name="Chen C."/>
            <person name="Bauer D."/>
            <person name="Andreopoulos W."/>
            <person name="Pangilinan J."/>
            <person name="LaButti K."/>
            <person name="Riley R."/>
            <person name="Lipzen A."/>
            <person name="Clum A."/>
            <person name="Drula E."/>
            <person name="Henrissat B."/>
            <person name="Kohler A."/>
            <person name="Grigoriev I.V."/>
            <person name="Martin F.M."/>
            <person name="Hacquard S."/>
        </authorList>
    </citation>
    <scope>NUCLEOTIDE SEQUENCE</scope>
    <source>
        <strain evidence="2">MPI-CAGE-AT-0021</strain>
    </source>
</reference>
<organism evidence="2 3">
    <name type="scientific">Dactylonectria estremocensis</name>
    <dbReference type="NCBI Taxonomy" id="1079267"/>
    <lineage>
        <taxon>Eukaryota</taxon>
        <taxon>Fungi</taxon>
        <taxon>Dikarya</taxon>
        <taxon>Ascomycota</taxon>
        <taxon>Pezizomycotina</taxon>
        <taxon>Sordariomycetes</taxon>
        <taxon>Hypocreomycetidae</taxon>
        <taxon>Hypocreales</taxon>
        <taxon>Nectriaceae</taxon>
        <taxon>Dactylonectria</taxon>
    </lineage>
</organism>
<gene>
    <name evidence="2" type="ORF">B0J13DRAFT_663097</name>
</gene>
<evidence type="ECO:0000256" key="1">
    <source>
        <dbReference type="SAM" id="MobiDB-lite"/>
    </source>
</evidence>
<sequence length="202" mass="22022">MVESGVLIPMHTTTYLEVLPASQCSGFGSPLSWFDLAVQHEIASRPSSPHQASQMRPSCAVPSAMHADPRAQGQVSETRDVIVKPGQQGLGKRQELDALCCGTQLSVLSPEGKSQKTNRLIRSHHSGEKSWITTVEARSLWLRGFGATLWHGFRSSISLDTWLHGRQLRTRVHGLFGSSTVARRALASSEYDLVSPAQDAPP</sequence>
<accession>A0A9P9JAR0</accession>